<reference evidence="3" key="1">
    <citation type="submission" date="2025-08" db="UniProtKB">
        <authorList>
            <consortium name="RefSeq"/>
        </authorList>
    </citation>
    <scope>IDENTIFICATION</scope>
</reference>
<name>A0A6P3XDL6_DINQU</name>
<protein>
    <submittedName>
        <fullName evidence="3">Uncharacterized protein</fullName>
    </submittedName>
</protein>
<dbReference type="Pfam" id="PF16025">
    <property type="entry name" value="CaM_bind"/>
    <property type="match status" value="1"/>
</dbReference>
<sequence length="779" mass="88139">MQRKFYTSCIKVNGIPLLPPLMTDGIKEEMKRYRSLAVKVEEKLKTERSVKCTIKNKCVQANIAEPTNRSKNVTKYSSDSDFSNYNTTSDTNNSDSLSKVTIVEHAPAMQVTSGEARDKLDVQSDRGDIQSPVSDTQDSQSQVSSTNDIFQDSEPTKTDRTGSTDTTVGASTPNEEATSPESWKPEVPKTLDIVPITLSDLKCERDSVEPLAVPSKESEHPPKLSRQGSYVLDTPSPMLLAHMHTELNYVPTPTTVDLPQRKQWNIAQSKVEWESGQFPAEDTETPKELGATSQRAEPPAADSYQTNKSADGTEESVEERRPDITSNEHNHTPSIDAKETSAPERSKGNDNICVLDLVNKLQEAAAIGNSPETRSADTDRTREHPVVRSKSSITSEKLLTVYREIEELHRKQMMELIDRQRKEQSLLQAEFQKQQMLLLAEIHKCTVYQAPSVMSRSACELRRSDVSSPRRSVHADLQQQRANGEPSSDARVVVCPLSYVSPKNPYMPKHHRKSPLYITDASSAALNLDLARRMNLRDAVHNDTINSSNNNYNNNNNNINNEDDNNRGAYKNPTVNRQLFPLDSNTTHVPVLDTSVYHEKHVRAMNIINAYARGYLTRRLMRTERVITLKKIYKEALHCMLKLHVDAPLNLAEVNFLHRLQLQCDAASLNLVELFAQPPAKRMKVIEQDREIKQSRTERPTSARSYSFATQKTLARKNLKEFESTMTKYQRPLVVTRNTIRSRCQTWTSDIRERLVSPNTLNQSIRRSTSTGTVRKPWR</sequence>
<dbReference type="GO" id="GO:1903723">
    <property type="term" value="P:negative regulation of centriole elongation"/>
    <property type="evidence" value="ECO:0007669"/>
    <property type="project" value="TreeGrafter"/>
</dbReference>
<gene>
    <name evidence="3" type="primary">LOC106745390</name>
</gene>
<dbReference type="GO" id="GO:0007099">
    <property type="term" value="P:centriole replication"/>
    <property type="evidence" value="ECO:0007669"/>
    <property type="project" value="InterPro"/>
</dbReference>
<proteinExistence type="predicted"/>
<evidence type="ECO:0000313" key="3">
    <source>
        <dbReference type="RefSeq" id="XP_014476455.1"/>
    </source>
</evidence>
<dbReference type="RefSeq" id="XP_014476455.1">
    <property type="nucleotide sequence ID" value="XM_014620969.1"/>
</dbReference>
<dbReference type="PROSITE" id="PS50096">
    <property type="entry name" value="IQ"/>
    <property type="match status" value="1"/>
</dbReference>
<feature type="compositionally biased region" description="Low complexity" evidence="1">
    <location>
        <begin position="545"/>
        <end position="560"/>
    </location>
</feature>
<dbReference type="GO" id="GO:0032053">
    <property type="term" value="P:ciliary basal body organization"/>
    <property type="evidence" value="ECO:0007669"/>
    <property type="project" value="TreeGrafter"/>
</dbReference>
<feature type="region of interest" description="Disordered" evidence="1">
    <location>
        <begin position="462"/>
        <end position="488"/>
    </location>
</feature>
<feature type="compositionally biased region" description="Basic and acidic residues" evidence="1">
    <location>
        <begin position="318"/>
        <end position="348"/>
    </location>
</feature>
<feature type="region of interest" description="Disordered" evidence="1">
    <location>
        <begin position="207"/>
        <end position="230"/>
    </location>
</feature>
<dbReference type="OrthoDB" id="10028852at2759"/>
<feature type="compositionally biased region" description="Low complexity" evidence="1">
    <location>
        <begin position="77"/>
        <end position="98"/>
    </location>
</feature>
<feature type="compositionally biased region" description="Polar residues" evidence="1">
    <location>
        <begin position="168"/>
        <end position="181"/>
    </location>
</feature>
<evidence type="ECO:0000313" key="2">
    <source>
        <dbReference type="Proteomes" id="UP000515204"/>
    </source>
</evidence>
<feature type="region of interest" description="Disordered" evidence="1">
    <location>
        <begin position="545"/>
        <end position="570"/>
    </location>
</feature>
<dbReference type="AlphaFoldDB" id="A0A6P3XDL6"/>
<feature type="compositionally biased region" description="Low complexity" evidence="1">
    <location>
        <begin position="130"/>
        <end position="146"/>
    </location>
</feature>
<organism evidence="2 3">
    <name type="scientific">Dinoponera quadriceps</name>
    <name type="common">South American ant</name>
    <dbReference type="NCBI Taxonomy" id="609295"/>
    <lineage>
        <taxon>Eukaryota</taxon>
        <taxon>Metazoa</taxon>
        <taxon>Ecdysozoa</taxon>
        <taxon>Arthropoda</taxon>
        <taxon>Hexapoda</taxon>
        <taxon>Insecta</taxon>
        <taxon>Pterygota</taxon>
        <taxon>Neoptera</taxon>
        <taxon>Endopterygota</taxon>
        <taxon>Hymenoptera</taxon>
        <taxon>Apocrita</taxon>
        <taxon>Aculeata</taxon>
        <taxon>Formicoidea</taxon>
        <taxon>Formicidae</taxon>
        <taxon>Ponerinae</taxon>
        <taxon>Ponerini</taxon>
        <taxon>Dinoponera</taxon>
    </lineage>
</organism>
<dbReference type="GeneID" id="106745390"/>
<keyword evidence="2" id="KW-1185">Reference proteome</keyword>
<dbReference type="PANTHER" id="PTHR13594:SF1">
    <property type="entry name" value="CENTRIOLAR COILED-COIL PROTEIN OF 110 KDA"/>
    <property type="match status" value="1"/>
</dbReference>
<accession>A0A6P3XDL6</accession>
<feature type="compositionally biased region" description="Basic and acidic residues" evidence="1">
    <location>
        <begin position="115"/>
        <end position="128"/>
    </location>
</feature>
<feature type="compositionally biased region" description="Basic and acidic residues" evidence="1">
    <location>
        <begin position="374"/>
        <end position="386"/>
    </location>
</feature>
<dbReference type="PANTHER" id="PTHR13594">
    <property type="entry name" value="CENTRIOLAR COILED-COIL PROTEIN OF 110 KDA"/>
    <property type="match status" value="1"/>
</dbReference>
<dbReference type="GO" id="GO:0032465">
    <property type="term" value="P:regulation of cytokinesis"/>
    <property type="evidence" value="ECO:0007669"/>
    <property type="project" value="InterPro"/>
</dbReference>
<evidence type="ECO:0000256" key="1">
    <source>
        <dbReference type="SAM" id="MobiDB-lite"/>
    </source>
</evidence>
<dbReference type="KEGG" id="dqu:106745390"/>
<feature type="region of interest" description="Disordered" evidence="1">
    <location>
        <begin position="70"/>
        <end position="188"/>
    </location>
</feature>
<dbReference type="GO" id="GO:0005814">
    <property type="term" value="C:centriole"/>
    <property type="evidence" value="ECO:0007669"/>
    <property type="project" value="InterPro"/>
</dbReference>
<feature type="region of interest" description="Disordered" evidence="1">
    <location>
        <begin position="272"/>
        <end position="349"/>
    </location>
</feature>
<dbReference type="InterPro" id="IPR033207">
    <property type="entry name" value="CCP110"/>
</dbReference>
<dbReference type="Proteomes" id="UP000515204">
    <property type="component" value="Unplaced"/>
</dbReference>
<feature type="region of interest" description="Disordered" evidence="1">
    <location>
        <begin position="365"/>
        <end position="391"/>
    </location>
</feature>
<feature type="compositionally biased region" description="Polar residues" evidence="1">
    <location>
        <begin position="477"/>
        <end position="486"/>
    </location>
</feature>